<sequence length="177" mass="19333">MSPFHDGPNNHDPPTRLTTSVSLSSLDEFRILPTKGSSSHRNFSLKLSPRLDTIQDACQPTLSRVPSCSCSQVQPVPSAAGSTSSSVSPSRSTSRTYNSALSQKLVQGEFQSGTIPIPDISARLRRSACRGDSFWWTPIGDENADVPIDHGKGMFWTGSSGYNNPEQAETRHRRRSE</sequence>
<evidence type="ECO:0000313" key="3">
    <source>
        <dbReference type="Proteomes" id="UP000222788"/>
    </source>
</evidence>
<dbReference type="EMBL" id="APWK03000033">
    <property type="protein sequence ID" value="PHH54035.1"/>
    <property type="molecule type" value="Genomic_DNA"/>
</dbReference>
<reference evidence="2 3" key="1">
    <citation type="journal article" date="2013" name="Fungal Biol.">
        <title>Analysis of microsatellite markers in the genome of the plant pathogen Ceratocystis fimbriata.</title>
        <authorList>
            <person name="Simpson M.C."/>
            <person name="Wilken P.M."/>
            <person name="Coetzee M.P."/>
            <person name="Wingfield M.J."/>
            <person name="Wingfield B.D."/>
        </authorList>
    </citation>
    <scope>NUCLEOTIDE SEQUENCE [LARGE SCALE GENOMIC DNA]</scope>
    <source>
        <strain evidence="2 3">CBS 114723</strain>
    </source>
</reference>
<accession>A0A2C5X762</accession>
<reference evidence="2 3" key="2">
    <citation type="journal article" date="2013" name="IMA Fungus">
        <title>IMA Genome-F 1: Ceratocystis fimbriata: Draft nuclear genome sequence for the plant pathogen, Ceratocystis fimbriata.</title>
        <authorList>
            <person name="Wilken P.M."/>
            <person name="Steenkamp E.T."/>
            <person name="Wingfield M.J."/>
            <person name="de Beer Z.W."/>
            <person name="Wingfield B.D."/>
        </authorList>
    </citation>
    <scope>NUCLEOTIDE SEQUENCE [LARGE SCALE GENOMIC DNA]</scope>
    <source>
        <strain evidence="2 3">CBS 114723</strain>
    </source>
</reference>
<dbReference type="AlphaFoldDB" id="A0A2C5X762"/>
<feature type="region of interest" description="Disordered" evidence="1">
    <location>
        <begin position="156"/>
        <end position="177"/>
    </location>
</feature>
<dbReference type="Proteomes" id="UP000222788">
    <property type="component" value="Unassembled WGS sequence"/>
</dbReference>
<evidence type="ECO:0000256" key="1">
    <source>
        <dbReference type="SAM" id="MobiDB-lite"/>
    </source>
</evidence>
<comment type="caution">
    <text evidence="2">The sequence shown here is derived from an EMBL/GenBank/DDBJ whole genome shotgun (WGS) entry which is preliminary data.</text>
</comment>
<feature type="compositionally biased region" description="Polar residues" evidence="1">
    <location>
        <begin position="157"/>
        <end position="167"/>
    </location>
</feature>
<proteinExistence type="predicted"/>
<organism evidence="2 3">
    <name type="scientific">Ceratocystis fimbriata CBS 114723</name>
    <dbReference type="NCBI Taxonomy" id="1035309"/>
    <lineage>
        <taxon>Eukaryota</taxon>
        <taxon>Fungi</taxon>
        <taxon>Dikarya</taxon>
        <taxon>Ascomycota</taxon>
        <taxon>Pezizomycotina</taxon>
        <taxon>Sordariomycetes</taxon>
        <taxon>Hypocreomycetidae</taxon>
        <taxon>Microascales</taxon>
        <taxon>Ceratocystidaceae</taxon>
        <taxon>Ceratocystis</taxon>
    </lineage>
</organism>
<evidence type="ECO:0000313" key="2">
    <source>
        <dbReference type="EMBL" id="PHH54035.1"/>
    </source>
</evidence>
<name>A0A2C5X762_9PEZI</name>
<gene>
    <name evidence="2" type="ORF">CFIMG_008042RA00001</name>
</gene>
<feature type="region of interest" description="Disordered" evidence="1">
    <location>
        <begin position="73"/>
        <end position="96"/>
    </location>
</feature>
<keyword evidence="3" id="KW-1185">Reference proteome</keyword>
<protein>
    <submittedName>
        <fullName evidence="2">Uncharacterized protein</fullName>
    </submittedName>
</protein>
<feature type="compositionally biased region" description="Low complexity" evidence="1">
    <location>
        <begin position="76"/>
        <end position="95"/>
    </location>
</feature>